<proteinExistence type="inferred from homology"/>
<dbReference type="GO" id="GO:0000776">
    <property type="term" value="C:kinetochore"/>
    <property type="evidence" value="ECO:0007669"/>
    <property type="project" value="InterPro"/>
</dbReference>
<reference evidence="5 6" key="1">
    <citation type="journal article" date="2022" name="Nat. Plants">
        <title>Genomes of leafy and leafless Platanthera orchids illuminate the evolution of mycoheterotrophy.</title>
        <authorList>
            <person name="Li M.H."/>
            <person name="Liu K.W."/>
            <person name="Li Z."/>
            <person name="Lu H.C."/>
            <person name="Ye Q.L."/>
            <person name="Zhang D."/>
            <person name="Wang J.Y."/>
            <person name="Li Y.F."/>
            <person name="Zhong Z.M."/>
            <person name="Liu X."/>
            <person name="Yu X."/>
            <person name="Liu D.K."/>
            <person name="Tu X.D."/>
            <person name="Liu B."/>
            <person name="Hao Y."/>
            <person name="Liao X.Y."/>
            <person name="Jiang Y.T."/>
            <person name="Sun W.H."/>
            <person name="Chen J."/>
            <person name="Chen Y.Q."/>
            <person name="Ai Y."/>
            <person name="Zhai J.W."/>
            <person name="Wu S.S."/>
            <person name="Zhou Z."/>
            <person name="Hsiao Y.Y."/>
            <person name="Wu W.L."/>
            <person name="Chen Y.Y."/>
            <person name="Lin Y.F."/>
            <person name="Hsu J.L."/>
            <person name="Li C.Y."/>
            <person name="Wang Z.W."/>
            <person name="Zhao X."/>
            <person name="Zhong W.Y."/>
            <person name="Ma X.K."/>
            <person name="Ma L."/>
            <person name="Huang J."/>
            <person name="Chen G.Z."/>
            <person name="Huang M.Z."/>
            <person name="Huang L."/>
            <person name="Peng D.H."/>
            <person name="Luo Y.B."/>
            <person name="Zou S.Q."/>
            <person name="Chen S.P."/>
            <person name="Lan S."/>
            <person name="Tsai W.C."/>
            <person name="Van de Peer Y."/>
            <person name="Liu Z.J."/>
        </authorList>
    </citation>
    <scope>NUCLEOTIDE SEQUENCE [LARGE SCALE GENOMIC DNA]</scope>
    <source>
        <strain evidence="5">Lor287</strain>
    </source>
</reference>
<protein>
    <recommendedName>
        <fullName evidence="7">Centromere protein C</fullName>
    </recommendedName>
</protein>
<sequence length="764" mass="85577">MTTTIGQSHTDAPLADCSVAFLLPRTLGSSFSAGAATSETEDQDFVANLLKTTALKDFSQVLENAKMIGNSSFSSIPNVSSEEENAISAKRSHETQIELQTKRVRQRRPSLAGVERWGNIFNFSAKPAASEVSQVGTSDLSRRANCAKSNSAADSQSWPVIDYSCLENITDPMEYFSTYRMLENAEKEVKKLKGDAARRPSQPQSRRDRQRRPGLSEFEGMKHEFKFRSNIATMEASQMEKSSLSNDLNISELNIASCSRKSSQTESSRTVEPESEFDVNAKTCDSDVGEIDELERLLSQCRELNTDESGIASFVRDTLRVNPIYVNSKGLPSSIATKNKFEIQQLLPVSPVSRATRVDGLSTSKRHLSVINRQGDPLFLPNHDGDKQSDDLEELGSSHKDFCDDRTKNLPPNKNVLVEYLKPDFKDLRVDKISKLEKETLNAKLLDAEEMTDPADHLSALKKPIPFIDIQSRLDKISILKKHMLQSTAEDENLLFQCDELEDSSSSKSQKMHHLSPADAIHFDPSSPNTQNACIPLSPNEKQPSSEDEVHSPADEILEVDKNNCKENASDSKGRQISLFEKETWQRSGGIICDKNLVPDTNFDEIGTDVPEQPLYSEIPRDRCLPKDPTLMDEQMEAPSIVLNGKNKNHGHSDASGGLKKRKLKRQEPTRRQIRQNSILRRKSLEGAGTEWKTGVRRSTRIRMKPLQYWCGERFLYGRVHDSLATVIGVKKFETPQKGRTAEMKVKSYVPEKYADLVALVALH</sequence>
<dbReference type="GO" id="GO:0019237">
    <property type="term" value="F:centromeric DNA binding"/>
    <property type="evidence" value="ECO:0007669"/>
    <property type="project" value="InterPro"/>
</dbReference>
<dbReference type="Proteomes" id="UP001418222">
    <property type="component" value="Unassembled WGS sequence"/>
</dbReference>
<dbReference type="PANTHER" id="PTHR16684:SF11">
    <property type="entry name" value="CENTROMERE PROTEIN C"/>
    <property type="match status" value="1"/>
</dbReference>
<feature type="region of interest" description="Disordered" evidence="4">
    <location>
        <begin position="507"/>
        <end position="552"/>
    </location>
</feature>
<name>A0AAP0G725_9ASPA</name>
<comment type="subcellular location">
    <subcellularLocation>
        <location evidence="1">Nucleus</location>
    </subcellularLocation>
</comment>
<accession>A0AAP0G725</accession>
<evidence type="ECO:0000313" key="6">
    <source>
        <dbReference type="Proteomes" id="UP001418222"/>
    </source>
</evidence>
<organism evidence="5 6">
    <name type="scientific">Platanthera zijinensis</name>
    <dbReference type="NCBI Taxonomy" id="2320716"/>
    <lineage>
        <taxon>Eukaryota</taxon>
        <taxon>Viridiplantae</taxon>
        <taxon>Streptophyta</taxon>
        <taxon>Embryophyta</taxon>
        <taxon>Tracheophyta</taxon>
        <taxon>Spermatophyta</taxon>
        <taxon>Magnoliopsida</taxon>
        <taxon>Liliopsida</taxon>
        <taxon>Asparagales</taxon>
        <taxon>Orchidaceae</taxon>
        <taxon>Orchidoideae</taxon>
        <taxon>Orchideae</taxon>
        <taxon>Orchidinae</taxon>
        <taxon>Platanthera</taxon>
    </lineage>
</organism>
<keyword evidence="3" id="KW-0539">Nucleus</keyword>
<evidence type="ECO:0000256" key="2">
    <source>
        <dbReference type="ARBA" id="ARBA00010291"/>
    </source>
</evidence>
<dbReference type="GO" id="GO:0005634">
    <property type="term" value="C:nucleus"/>
    <property type="evidence" value="ECO:0007669"/>
    <property type="project" value="UniProtKB-SubCell"/>
</dbReference>
<keyword evidence="6" id="KW-1185">Reference proteome</keyword>
<dbReference type="GO" id="GO:0051455">
    <property type="term" value="P:spindle attachment to meiosis I kinetochore"/>
    <property type="evidence" value="ECO:0007669"/>
    <property type="project" value="TreeGrafter"/>
</dbReference>
<evidence type="ECO:0008006" key="7">
    <source>
        <dbReference type="Google" id="ProtNLM"/>
    </source>
</evidence>
<dbReference type="PANTHER" id="PTHR16684">
    <property type="entry name" value="CENTROMERE PROTEIN C"/>
    <property type="match status" value="1"/>
</dbReference>
<gene>
    <name evidence="5" type="ORF">KSP39_PZI010442</name>
</gene>
<dbReference type="AlphaFoldDB" id="A0AAP0G725"/>
<comment type="similarity">
    <text evidence="2">Belongs to the CENP-C/MIF2 family.</text>
</comment>
<dbReference type="GO" id="GO:0051382">
    <property type="term" value="P:kinetochore assembly"/>
    <property type="evidence" value="ECO:0007669"/>
    <property type="project" value="InterPro"/>
</dbReference>
<evidence type="ECO:0000256" key="3">
    <source>
        <dbReference type="ARBA" id="ARBA00023242"/>
    </source>
</evidence>
<dbReference type="InterPro" id="IPR028386">
    <property type="entry name" value="CENP-C/Mif2/cnp3"/>
</dbReference>
<evidence type="ECO:0000256" key="4">
    <source>
        <dbReference type="SAM" id="MobiDB-lite"/>
    </source>
</evidence>
<evidence type="ECO:0000256" key="1">
    <source>
        <dbReference type="ARBA" id="ARBA00004123"/>
    </source>
</evidence>
<feature type="region of interest" description="Disordered" evidence="4">
    <location>
        <begin position="643"/>
        <end position="672"/>
    </location>
</feature>
<dbReference type="GO" id="GO:0051315">
    <property type="term" value="P:attachment of mitotic spindle microtubules to kinetochore"/>
    <property type="evidence" value="ECO:0007669"/>
    <property type="project" value="TreeGrafter"/>
</dbReference>
<evidence type="ECO:0000313" key="5">
    <source>
        <dbReference type="EMBL" id="KAK8941383.1"/>
    </source>
</evidence>
<dbReference type="EMBL" id="JBBWWQ010000008">
    <property type="protein sequence ID" value="KAK8941383.1"/>
    <property type="molecule type" value="Genomic_DNA"/>
</dbReference>
<feature type="region of interest" description="Disordered" evidence="4">
    <location>
        <begin position="191"/>
        <end position="219"/>
    </location>
</feature>
<comment type="caution">
    <text evidence="5">The sequence shown here is derived from an EMBL/GenBank/DDBJ whole genome shotgun (WGS) entry which is preliminary data.</text>
</comment>